<dbReference type="Proteomes" id="UP000625711">
    <property type="component" value="Unassembled WGS sequence"/>
</dbReference>
<evidence type="ECO:0000313" key="1">
    <source>
        <dbReference type="EMBL" id="KAF7273535.1"/>
    </source>
</evidence>
<organism evidence="1 2">
    <name type="scientific">Rhynchophorus ferrugineus</name>
    <name type="common">Red palm weevil</name>
    <name type="synonym">Curculio ferrugineus</name>
    <dbReference type="NCBI Taxonomy" id="354439"/>
    <lineage>
        <taxon>Eukaryota</taxon>
        <taxon>Metazoa</taxon>
        <taxon>Ecdysozoa</taxon>
        <taxon>Arthropoda</taxon>
        <taxon>Hexapoda</taxon>
        <taxon>Insecta</taxon>
        <taxon>Pterygota</taxon>
        <taxon>Neoptera</taxon>
        <taxon>Endopterygota</taxon>
        <taxon>Coleoptera</taxon>
        <taxon>Polyphaga</taxon>
        <taxon>Cucujiformia</taxon>
        <taxon>Curculionidae</taxon>
        <taxon>Dryophthorinae</taxon>
        <taxon>Rhynchophorus</taxon>
    </lineage>
</organism>
<dbReference type="AlphaFoldDB" id="A0A834I8U3"/>
<accession>A0A834I8U3</accession>
<name>A0A834I8U3_RHYFE</name>
<evidence type="ECO:0000313" key="2">
    <source>
        <dbReference type="Proteomes" id="UP000625711"/>
    </source>
</evidence>
<sequence length="71" mass="8029">MASNRATKSGFAAEAQRKVVGSVCSRPEQFEILDRSEFDLSTDRSTDILAMNFGVRKSYWNVCSMPVMNKY</sequence>
<dbReference type="EMBL" id="JAACXV010013378">
    <property type="protein sequence ID" value="KAF7273535.1"/>
    <property type="molecule type" value="Genomic_DNA"/>
</dbReference>
<reference evidence="1" key="1">
    <citation type="submission" date="2020-08" db="EMBL/GenBank/DDBJ databases">
        <title>Genome sequencing and assembly of the red palm weevil Rhynchophorus ferrugineus.</title>
        <authorList>
            <person name="Dias G.B."/>
            <person name="Bergman C.M."/>
            <person name="Manee M."/>
        </authorList>
    </citation>
    <scope>NUCLEOTIDE SEQUENCE</scope>
    <source>
        <strain evidence="1">AA-2017</strain>
        <tissue evidence="1">Whole larva</tissue>
    </source>
</reference>
<comment type="caution">
    <text evidence="1">The sequence shown here is derived from an EMBL/GenBank/DDBJ whole genome shotgun (WGS) entry which is preliminary data.</text>
</comment>
<gene>
    <name evidence="1" type="ORF">GWI33_013776</name>
</gene>
<keyword evidence="2" id="KW-1185">Reference proteome</keyword>
<proteinExistence type="predicted"/>
<protein>
    <submittedName>
        <fullName evidence="1">Uncharacterized protein</fullName>
    </submittedName>
</protein>